<dbReference type="PANTHER" id="PTHR10695:SF46">
    <property type="entry name" value="BIFUNCTIONAL COENZYME A SYNTHASE-RELATED"/>
    <property type="match status" value="1"/>
</dbReference>
<comment type="catalytic activity">
    <reaction evidence="5">
        <text>3'-dephospho-CoA + ATP = ADP + CoA + H(+)</text>
        <dbReference type="Rhea" id="RHEA:18245"/>
        <dbReference type="ChEBI" id="CHEBI:15378"/>
        <dbReference type="ChEBI" id="CHEBI:30616"/>
        <dbReference type="ChEBI" id="CHEBI:57287"/>
        <dbReference type="ChEBI" id="CHEBI:57328"/>
        <dbReference type="ChEBI" id="CHEBI:456216"/>
        <dbReference type="EC" id="2.7.1.24"/>
    </reaction>
</comment>
<evidence type="ECO:0000256" key="4">
    <source>
        <dbReference type="ARBA" id="ARBA00022993"/>
    </source>
</evidence>
<organism evidence="7 8">
    <name type="scientific">Ramlibacter cellulosilyticus</name>
    <dbReference type="NCBI Taxonomy" id="2764187"/>
    <lineage>
        <taxon>Bacteria</taxon>
        <taxon>Pseudomonadati</taxon>
        <taxon>Pseudomonadota</taxon>
        <taxon>Betaproteobacteria</taxon>
        <taxon>Burkholderiales</taxon>
        <taxon>Comamonadaceae</taxon>
        <taxon>Ramlibacter</taxon>
    </lineage>
</organism>
<dbReference type="Gene3D" id="3.40.50.300">
    <property type="entry name" value="P-loop containing nucleotide triphosphate hydrolases"/>
    <property type="match status" value="1"/>
</dbReference>
<comment type="similarity">
    <text evidence="1 5">Belongs to the CoaE family.</text>
</comment>
<evidence type="ECO:0000256" key="5">
    <source>
        <dbReference type="HAMAP-Rule" id="MF_00376"/>
    </source>
</evidence>
<dbReference type="GO" id="GO:0015937">
    <property type="term" value="P:coenzyme A biosynthetic process"/>
    <property type="evidence" value="ECO:0007669"/>
    <property type="project" value="UniProtKB-UniRule"/>
</dbReference>
<accession>A0A923MNZ4</accession>
<comment type="caution">
    <text evidence="7">The sequence shown here is derived from an EMBL/GenBank/DDBJ whole genome shotgun (WGS) entry which is preliminary data.</text>
</comment>
<dbReference type="InterPro" id="IPR027417">
    <property type="entry name" value="P-loop_NTPase"/>
</dbReference>
<evidence type="ECO:0000313" key="8">
    <source>
        <dbReference type="Proteomes" id="UP000608513"/>
    </source>
</evidence>
<evidence type="ECO:0000256" key="1">
    <source>
        <dbReference type="ARBA" id="ARBA00009018"/>
    </source>
</evidence>
<evidence type="ECO:0000256" key="3">
    <source>
        <dbReference type="ARBA" id="ARBA00022840"/>
    </source>
</evidence>
<dbReference type="AlphaFoldDB" id="A0A923MNZ4"/>
<proteinExistence type="inferred from homology"/>
<feature type="binding site" evidence="5">
    <location>
        <begin position="12"/>
        <end position="17"/>
    </location>
    <ligand>
        <name>ATP</name>
        <dbReference type="ChEBI" id="CHEBI:30616"/>
    </ligand>
</feature>
<dbReference type="EC" id="2.7.1.24" evidence="5 6"/>
<gene>
    <name evidence="5" type="primary">coaE</name>
    <name evidence="7" type="ORF">H8N03_03120</name>
</gene>
<dbReference type="PROSITE" id="PS51219">
    <property type="entry name" value="DPCK"/>
    <property type="match status" value="1"/>
</dbReference>
<reference evidence="7" key="1">
    <citation type="submission" date="2020-08" db="EMBL/GenBank/DDBJ databases">
        <title>Ramlibacter sp. USB13 16S ribosomal RNA gene genome sequencing and assembly.</title>
        <authorList>
            <person name="Kang M."/>
        </authorList>
    </citation>
    <scope>NUCLEOTIDE SEQUENCE</scope>
    <source>
        <strain evidence="7">USB13</strain>
    </source>
</reference>
<dbReference type="CDD" id="cd02022">
    <property type="entry name" value="DPCK"/>
    <property type="match status" value="1"/>
</dbReference>
<keyword evidence="8" id="KW-1185">Reference proteome</keyword>
<dbReference type="SUPFAM" id="SSF52540">
    <property type="entry name" value="P-loop containing nucleoside triphosphate hydrolases"/>
    <property type="match status" value="1"/>
</dbReference>
<dbReference type="Pfam" id="PF01121">
    <property type="entry name" value="CoaE"/>
    <property type="match status" value="1"/>
</dbReference>
<comment type="function">
    <text evidence="5">Catalyzes the phosphorylation of the 3'-hydroxyl group of dephosphocoenzyme A to form coenzyme A.</text>
</comment>
<dbReference type="GO" id="GO:0005737">
    <property type="term" value="C:cytoplasm"/>
    <property type="evidence" value="ECO:0007669"/>
    <property type="project" value="UniProtKB-SubCell"/>
</dbReference>
<dbReference type="GO" id="GO:0004140">
    <property type="term" value="F:dephospho-CoA kinase activity"/>
    <property type="evidence" value="ECO:0007669"/>
    <property type="project" value="UniProtKB-UniRule"/>
</dbReference>
<dbReference type="InterPro" id="IPR001977">
    <property type="entry name" value="Depp_CoAkinase"/>
</dbReference>
<keyword evidence="3 5" id="KW-0067">ATP-binding</keyword>
<keyword evidence="5" id="KW-0963">Cytoplasm</keyword>
<comment type="subcellular location">
    <subcellularLocation>
        <location evidence="5">Cytoplasm</location>
    </subcellularLocation>
</comment>
<dbReference type="Proteomes" id="UP000608513">
    <property type="component" value="Unassembled WGS sequence"/>
</dbReference>
<dbReference type="PANTHER" id="PTHR10695">
    <property type="entry name" value="DEPHOSPHO-COA KINASE-RELATED"/>
    <property type="match status" value="1"/>
</dbReference>
<name>A0A923MNZ4_9BURK</name>
<keyword evidence="4 5" id="KW-0173">Coenzyme A biosynthesis</keyword>
<dbReference type="EMBL" id="JACORT010000001">
    <property type="protein sequence ID" value="MBC5781919.1"/>
    <property type="molecule type" value="Genomic_DNA"/>
</dbReference>
<keyword evidence="5 7" id="KW-0418">Kinase</keyword>
<protein>
    <recommendedName>
        <fullName evidence="5 6">Dephospho-CoA kinase</fullName>
        <ecNumber evidence="5 6">2.7.1.24</ecNumber>
    </recommendedName>
    <alternativeName>
        <fullName evidence="5">Dephosphocoenzyme A kinase</fullName>
    </alternativeName>
</protein>
<sequence length="200" mass="21051">MAARIGLTGGIGSGKSTVLGMLQALGAAAIDADAISRATTAAGGAAIAAIREKFGPDFVTADGALDRGRMRERAYAHPEARRELEQIIHPLVGEEIARQVDAALAAGARCIVFDIPLLVESGRWRHQLDRVLVVDCEPETQVARVSARSGLAPDEVRAIIAAQAPRALRLAAADLVICNEGLTLEALRNEVEQAARTFGL</sequence>
<dbReference type="RefSeq" id="WP_187074651.1">
    <property type="nucleotide sequence ID" value="NZ_JACORT010000001.1"/>
</dbReference>
<dbReference type="HAMAP" id="MF_00376">
    <property type="entry name" value="Dephospho_CoA_kinase"/>
    <property type="match status" value="1"/>
</dbReference>
<keyword evidence="2 5" id="KW-0547">Nucleotide-binding</keyword>
<keyword evidence="5 7" id="KW-0808">Transferase</keyword>
<evidence type="ECO:0000256" key="6">
    <source>
        <dbReference type="NCBIfam" id="TIGR00152"/>
    </source>
</evidence>
<evidence type="ECO:0000313" key="7">
    <source>
        <dbReference type="EMBL" id="MBC5781919.1"/>
    </source>
</evidence>
<dbReference type="NCBIfam" id="TIGR00152">
    <property type="entry name" value="dephospho-CoA kinase"/>
    <property type="match status" value="1"/>
</dbReference>
<dbReference type="GO" id="GO:0005524">
    <property type="term" value="F:ATP binding"/>
    <property type="evidence" value="ECO:0007669"/>
    <property type="project" value="UniProtKB-UniRule"/>
</dbReference>
<comment type="pathway">
    <text evidence="5">Cofactor biosynthesis; coenzyme A biosynthesis; CoA from (R)-pantothenate: step 5/5.</text>
</comment>
<evidence type="ECO:0000256" key="2">
    <source>
        <dbReference type="ARBA" id="ARBA00022741"/>
    </source>
</evidence>